<comment type="caution">
    <text evidence="1">The sequence shown here is derived from an EMBL/GenBank/DDBJ whole genome shotgun (WGS) entry which is preliminary data.</text>
</comment>
<evidence type="ECO:0000313" key="1">
    <source>
        <dbReference type="EMBL" id="RMX39684.1"/>
    </source>
</evidence>
<gene>
    <name evidence="1" type="ORF">pdam_00008033</name>
</gene>
<dbReference type="EMBL" id="RCHS01003789">
    <property type="protein sequence ID" value="RMX39684.1"/>
    <property type="molecule type" value="Genomic_DNA"/>
</dbReference>
<name>A0A3M6TEP8_POCDA</name>
<evidence type="ECO:0000313" key="2">
    <source>
        <dbReference type="Proteomes" id="UP000275408"/>
    </source>
</evidence>
<protein>
    <submittedName>
        <fullName evidence="1">Uncharacterized protein</fullName>
    </submittedName>
</protein>
<accession>A0A3M6TEP8</accession>
<proteinExistence type="predicted"/>
<sequence length="206" mass="23700">MQTVQNSAGNHTIVVLKTSEVFNNLRTGLANVTQTQVGCLHQPLFEILLSNIVTDELHLMLRVMDRLETGLILKDVDRDEADNQGKPPSKRYFPHLDALLAIIRSLRISLNMWKTREAGPLKGHPRWEERSDCSWKSFPAKMWRAYLTWMPGTGADYTNEIMTTPYIHILVYHTPTITQLLQWSRVKRRGGKQGFNEDWINGMGNK</sequence>
<keyword evidence="2" id="KW-1185">Reference proteome</keyword>
<organism evidence="1 2">
    <name type="scientific">Pocillopora damicornis</name>
    <name type="common">Cauliflower coral</name>
    <name type="synonym">Millepora damicornis</name>
    <dbReference type="NCBI Taxonomy" id="46731"/>
    <lineage>
        <taxon>Eukaryota</taxon>
        <taxon>Metazoa</taxon>
        <taxon>Cnidaria</taxon>
        <taxon>Anthozoa</taxon>
        <taxon>Hexacorallia</taxon>
        <taxon>Scleractinia</taxon>
        <taxon>Astrocoeniina</taxon>
        <taxon>Pocilloporidae</taxon>
        <taxon>Pocillopora</taxon>
    </lineage>
</organism>
<dbReference type="Proteomes" id="UP000275408">
    <property type="component" value="Unassembled WGS sequence"/>
</dbReference>
<dbReference type="AlphaFoldDB" id="A0A3M6TEP8"/>
<reference evidence="1 2" key="1">
    <citation type="journal article" date="2018" name="Sci. Rep.">
        <title>Comparative analysis of the Pocillopora damicornis genome highlights role of immune system in coral evolution.</title>
        <authorList>
            <person name="Cunning R."/>
            <person name="Bay R.A."/>
            <person name="Gillette P."/>
            <person name="Baker A.C."/>
            <person name="Traylor-Knowles N."/>
        </authorList>
    </citation>
    <scope>NUCLEOTIDE SEQUENCE [LARGE SCALE GENOMIC DNA]</scope>
    <source>
        <strain evidence="1">RSMAS</strain>
        <tissue evidence="1">Whole animal</tissue>
    </source>
</reference>